<comment type="similarity">
    <text evidence="8">Belongs to the snail C2H2-type zinc-finger protein family.</text>
</comment>
<feature type="domain" description="C2H2-type" evidence="10">
    <location>
        <begin position="208"/>
        <end position="236"/>
    </location>
</feature>
<keyword evidence="3" id="KW-0677">Repeat</keyword>
<name>A0A1S3DFA3_DIACI</name>
<accession>A0A1S3DFA3</accession>
<dbReference type="Gene3D" id="3.30.160.60">
    <property type="entry name" value="Classic Zinc Finger"/>
    <property type="match status" value="5"/>
</dbReference>
<dbReference type="PaxDb" id="121845-A0A1S3DFA3"/>
<keyword evidence="7" id="KW-0539">Nucleus</keyword>
<evidence type="ECO:0000256" key="1">
    <source>
        <dbReference type="ARBA" id="ARBA00004123"/>
    </source>
</evidence>
<dbReference type="Pfam" id="PF00096">
    <property type="entry name" value="zf-C2H2"/>
    <property type="match status" value="1"/>
</dbReference>
<evidence type="ECO:0000256" key="7">
    <source>
        <dbReference type="ARBA" id="ARBA00023242"/>
    </source>
</evidence>
<dbReference type="InterPro" id="IPR050527">
    <property type="entry name" value="Snail/Krueppel_Znf"/>
</dbReference>
<dbReference type="PANTHER" id="PTHR24388:SF54">
    <property type="entry name" value="PROTEIN ESCARGOT"/>
    <property type="match status" value="1"/>
</dbReference>
<evidence type="ECO:0000256" key="8">
    <source>
        <dbReference type="ARBA" id="ARBA00037948"/>
    </source>
</evidence>
<gene>
    <name evidence="12" type="primary">LOC103517437</name>
</gene>
<keyword evidence="5" id="KW-0862">Zinc</keyword>
<evidence type="ECO:0000256" key="3">
    <source>
        <dbReference type="ARBA" id="ARBA00022737"/>
    </source>
</evidence>
<dbReference type="AlphaFoldDB" id="A0A1S3DFA3"/>
<evidence type="ECO:0000256" key="2">
    <source>
        <dbReference type="ARBA" id="ARBA00022723"/>
    </source>
</evidence>
<dbReference type="PANTHER" id="PTHR24388">
    <property type="entry name" value="ZINC FINGER PROTEIN"/>
    <property type="match status" value="1"/>
</dbReference>
<dbReference type="GO" id="GO:0000981">
    <property type="term" value="F:DNA-binding transcription factor activity, RNA polymerase II-specific"/>
    <property type="evidence" value="ECO:0007669"/>
    <property type="project" value="TreeGrafter"/>
</dbReference>
<keyword evidence="2" id="KW-0479">Metal-binding</keyword>
<keyword evidence="6" id="KW-0238">DNA-binding</keyword>
<comment type="subcellular location">
    <subcellularLocation>
        <location evidence="1">Nucleus</location>
    </subcellularLocation>
</comment>
<protein>
    <submittedName>
        <fullName evidence="12">PR domain zinc finger protein 5</fullName>
    </submittedName>
</protein>
<evidence type="ECO:0000256" key="6">
    <source>
        <dbReference type="ARBA" id="ARBA00023125"/>
    </source>
</evidence>
<keyword evidence="11" id="KW-1185">Reference proteome</keyword>
<dbReference type="STRING" id="121845.A0A1S3DFA3"/>
<organism evidence="11 12">
    <name type="scientific">Diaphorina citri</name>
    <name type="common">Asian citrus psyllid</name>
    <dbReference type="NCBI Taxonomy" id="121845"/>
    <lineage>
        <taxon>Eukaryota</taxon>
        <taxon>Metazoa</taxon>
        <taxon>Ecdysozoa</taxon>
        <taxon>Arthropoda</taxon>
        <taxon>Hexapoda</taxon>
        <taxon>Insecta</taxon>
        <taxon>Pterygota</taxon>
        <taxon>Neoptera</taxon>
        <taxon>Paraneoptera</taxon>
        <taxon>Hemiptera</taxon>
        <taxon>Sternorrhyncha</taxon>
        <taxon>Psylloidea</taxon>
        <taxon>Psyllidae</taxon>
        <taxon>Diaphorininae</taxon>
        <taxon>Diaphorina</taxon>
    </lineage>
</organism>
<dbReference type="KEGG" id="dci:103517437"/>
<dbReference type="SMART" id="SM00355">
    <property type="entry name" value="ZnF_C2H2"/>
    <property type="match status" value="7"/>
</dbReference>
<dbReference type="GO" id="GO:0000978">
    <property type="term" value="F:RNA polymerase II cis-regulatory region sequence-specific DNA binding"/>
    <property type="evidence" value="ECO:0007669"/>
    <property type="project" value="TreeGrafter"/>
</dbReference>
<proteinExistence type="inferred from homology"/>
<evidence type="ECO:0000259" key="10">
    <source>
        <dbReference type="PROSITE" id="PS50157"/>
    </source>
</evidence>
<dbReference type="GeneID" id="103517437"/>
<dbReference type="InterPro" id="IPR036236">
    <property type="entry name" value="Znf_C2H2_sf"/>
</dbReference>
<dbReference type="RefSeq" id="XP_008480693.1">
    <property type="nucleotide sequence ID" value="XM_008482471.3"/>
</dbReference>
<evidence type="ECO:0000313" key="12">
    <source>
        <dbReference type="RefSeq" id="XP_008480693.1"/>
    </source>
</evidence>
<reference evidence="12" key="1">
    <citation type="submission" date="2025-08" db="UniProtKB">
        <authorList>
            <consortium name="RefSeq"/>
        </authorList>
    </citation>
    <scope>IDENTIFICATION</scope>
</reference>
<keyword evidence="4 9" id="KW-0863">Zinc-finger</keyword>
<evidence type="ECO:0000256" key="4">
    <source>
        <dbReference type="ARBA" id="ARBA00022771"/>
    </source>
</evidence>
<feature type="domain" description="C2H2-type" evidence="10">
    <location>
        <begin position="237"/>
        <end position="265"/>
    </location>
</feature>
<dbReference type="InterPro" id="IPR013087">
    <property type="entry name" value="Znf_C2H2_type"/>
</dbReference>
<feature type="domain" description="C2H2-type" evidence="10">
    <location>
        <begin position="180"/>
        <end position="203"/>
    </location>
</feature>
<feature type="domain" description="C2H2-type" evidence="10">
    <location>
        <begin position="118"/>
        <end position="146"/>
    </location>
</feature>
<evidence type="ECO:0000256" key="5">
    <source>
        <dbReference type="ARBA" id="ARBA00022833"/>
    </source>
</evidence>
<dbReference type="PROSITE" id="PS00028">
    <property type="entry name" value="ZINC_FINGER_C2H2_1"/>
    <property type="match status" value="3"/>
</dbReference>
<dbReference type="SUPFAM" id="SSF57667">
    <property type="entry name" value="beta-beta-alpha zinc fingers"/>
    <property type="match status" value="4"/>
</dbReference>
<sequence length="279" mass="33146">MVGDDKSTDDVFAGQDTGAQNSQETLLCQHCHEQVLCLEENFLQHSECCTCVSRPNNTYRYVCCFCDFHTEHVTDINAHLGKHFENKAFKCDKCSYGTNIKKCMKRHVERIHLNITKTRCELCDLRFFDKVGLKMHVMRKHTGEKPFHCHYCDYICRTKYDLSSHIGRKHTDKEVLEKRYVCQLCPKQFLTSGELKYHQTTVHRKRVHECSECGFTFFLEKTLRAHIRETHRKETPFPCPFCEYKAKRKFELKSHMKRKHTFEDSLTTEETEYYKILES</sequence>
<dbReference type="Proteomes" id="UP000079169">
    <property type="component" value="Unplaced"/>
</dbReference>
<dbReference type="OMA" id="ECKRERG"/>
<dbReference type="PROSITE" id="PS50157">
    <property type="entry name" value="ZINC_FINGER_C2H2_2"/>
    <property type="match status" value="4"/>
</dbReference>
<evidence type="ECO:0000256" key="9">
    <source>
        <dbReference type="PROSITE-ProRule" id="PRU00042"/>
    </source>
</evidence>
<dbReference type="GO" id="GO:0008270">
    <property type="term" value="F:zinc ion binding"/>
    <property type="evidence" value="ECO:0007669"/>
    <property type="project" value="UniProtKB-KW"/>
</dbReference>
<evidence type="ECO:0000313" key="11">
    <source>
        <dbReference type="Proteomes" id="UP000079169"/>
    </source>
</evidence>